<evidence type="ECO:0000259" key="9">
    <source>
        <dbReference type="Pfam" id="PF07766"/>
    </source>
</evidence>
<dbReference type="Pfam" id="PF07766">
    <property type="entry name" value="LETM1_RBD"/>
    <property type="match status" value="1"/>
</dbReference>
<dbReference type="GO" id="GO:1990961">
    <property type="term" value="P:xenobiotic detoxification by transmembrane export across the plasma membrane"/>
    <property type="evidence" value="ECO:0007669"/>
    <property type="project" value="InterPro"/>
</dbReference>
<sequence length="1068" mass="111575">MEADAAAVSADRVRRLGLLIRLRKLYRNLLRTDGLLAQDAPVYRAPPPLPEPASDAAAEAADEEEAERLEAAVAVVAEMQLTAEQLRSGLRGLLAQTSAFGTVFGAEAGAEAETAVARRVREVAAQLGERVRSEMLALPMPTLAAAQAVVDARNARYCGGLGGGGGGIILATAAGRSMSEDEDMPDRVVGRLGQAEKAVEKFVARRLKAVQPAVEQARTTPVTAVVTGLRDGASYARGLWDRLNGGGRRSVVGGMPFGLPAPRAQREARVAAIAALLRDIDALEQRVQEASKVREARVRKAGIGGRARLAGELREMDAEVGALSRALAVRTLQLEMEYVYGYLEEEALDIAQGSQAAGWLLLRQGSSDEIALLAAEFALLDAPLTGLAAAVGRGEARLIGEDELVRLAADIPDLRARLGLQEADVFGGPGWTWVRAQGALREAAAKVAEGGQFFTRGIRLLGSDVKSAAVLFYRAAAGASLKPREVAALRRTARDLLTFIPFTIILIAPLTPVGHVLIFSFLQRYFPGFFPSQFTGRRQELMIRYEDLRRQLLDAQEAAQVEDEEGELARAAAAVARLTAPASPAAVAGGAPGVVRAAAGKGGGSGGGATRLAAWEGGEAEGEGPAARALRTLEQQVAPIWTEICWLLRLAGPVSLQAALSFSSSLVSLAFAGHISDLALGQAVLALSLYNISAASVVVGLAQGLETLCSQAYGAGNYKALGLLLQLGLGVCSLAVAGIIGAWSQLGRLLLAAGQDEEVVEGALVYLYLSAPALWCYSMVECIKRYLLSQGVVVPATAAVGAAAALAPLFNWALVDAARLGLRGAALANCAVQAVALLGLGSYVVARETAMMHLTASAWPGWTWRCLRGWRAYLASALPCVGASCLEWWAYEGLILLAGWLPAPAAAVAVMGLAYNTTAATYTVSLGIAGAASTRVGNELGRGRAWAARRAAFTAVALELALIAVVASALLAGQRLWAALFTDDQEVTRLLATVFPLVLFSEFGDGLNGVCGGIMRGAGRQLLATISNAVVYWAGCCPLAVFLAPRLGVVGLWLALAAATTLQGLAGL</sequence>
<dbReference type="PANTHER" id="PTHR11206">
    <property type="entry name" value="MULTIDRUG RESISTANCE PROTEIN"/>
    <property type="match status" value="1"/>
</dbReference>
<evidence type="ECO:0000256" key="3">
    <source>
        <dbReference type="ARBA" id="ARBA00022692"/>
    </source>
</evidence>
<dbReference type="NCBIfam" id="TIGR00797">
    <property type="entry name" value="matE"/>
    <property type="match status" value="1"/>
</dbReference>
<feature type="coiled-coil region" evidence="7">
    <location>
        <begin position="538"/>
        <end position="565"/>
    </location>
</feature>
<evidence type="ECO:0000256" key="7">
    <source>
        <dbReference type="SAM" id="Coils"/>
    </source>
</evidence>
<feature type="transmembrane region" description="Helical" evidence="6">
    <location>
        <begin position="723"/>
        <end position="743"/>
    </location>
</feature>
<evidence type="ECO:0000256" key="5">
    <source>
        <dbReference type="ARBA" id="ARBA00023136"/>
    </source>
</evidence>
<evidence type="ECO:0000313" key="11">
    <source>
        <dbReference type="Proteomes" id="UP001445335"/>
    </source>
</evidence>
<dbReference type="Pfam" id="PF01554">
    <property type="entry name" value="MatE"/>
    <property type="match status" value="2"/>
</dbReference>
<protein>
    <recommendedName>
        <fullName evidence="6">Protein DETOXIFICATION</fullName>
    </recommendedName>
    <alternativeName>
        <fullName evidence="6">Multidrug and toxic compound extrusion protein</fullName>
    </alternativeName>
</protein>
<organism evidence="10 11">
    <name type="scientific">Elliptochloris bilobata</name>
    <dbReference type="NCBI Taxonomy" id="381761"/>
    <lineage>
        <taxon>Eukaryota</taxon>
        <taxon>Viridiplantae</taxon>
        <taxon>Chlorophyta</taxon>
        <taxon>core chlorophytes</taxon>
        <taxon>Trebouxiophyceae</taxon>
        <taxon>Trebouxiophyceae incertae sedis</taxon>
        <taxon>Elliptochloris clade</taxon>
        <taxon>Elliptochloris</taxon>
    </lineage>
</organism>
<dbReference type="InterPro" id="IPR033122">
    <property type="entry name" value="LETM1-like_RBD"/>
</dbReference>
<feature type="transmembrane region" description="Helical" evidence="6">
    <location>
        <begin position="872"/>
        <end position="891"/>
    </location>
</feature>
<feature type="transmembrane region" description="Helical" evidence="6">
    <location>
        <begin position="903"/>
        <end position="930"/>
    </location>
</feature>
<dbReference type="Proteomes" id="UP001445335">
    <property type="component" value="Unassembled WGS sequence"/>
</dbReference>
<feature type="region of interest" description="Disordered" evidence="8">
    <location>
        <begin position="41"/>
        <end position="61"/>
    </location>
</feature>
<keyword evidence="3 6" id="KW-0812">Transmembrane</keyword>
<feature type="transmembrane region" description="Helical" evidence="6">
    <location>
        <begin position="826"/>
        <end position="846"/>
    </location>
</feature>
<gene>
    <name evidence="10" type="ORF">WJX81_006716</name>
</gene>
<name>A0AAW1RYY1_9CHLO</name>
<comment type="subcellular location">
    <subcellularLocation>
        <location evidence="1">Membrane</location>
        <topology evidence="1">Multi-pass membrane protein</topology>
    </subcellularLocation>
</comment>
<feature type="transmembrane region" description="Helical" evidence="6">
    <location>
        <begin position="1022"/>
        <end position="1044"/>
    </location>
</feature>
<evidence type="ECO:0000256" key="8">
    <source>
        <dbReference type="SAM" id="MobiDB-lite"/>
    </source>
</evidence>
<feature type="transmembrane region" description="Helical" evidence="6">
    <location>
        <begin position="951"/>
        <end position="970"/>
    </location>
</feature>
<dbReference type="GO" id="GO:0043022">
    <property type="term" value="F:ribosome binding"/>
    <property type="evidence" value="ECO:0007669"/>
    <property type="project" value="InterPro"/>
</dbReference>
<feature type="domain" description="Letm1 RBD" evidence="9">
    <location>
        <begin position="481"/>
        <end position="544"/>
    </location>
</feature>
<evidence type="ECO:0000256" key="2">
    <source>
        <dbReference type="ARBA" id="ARBA00010199"/>
    </source>
</evidence>
<keyword evidence="7" id="KW-0175">Coiled coil</keyword>
<comment type="similarity">
    <text evidence="2 6">Belongs to the multi antimicrobial extrusion (MATE) (TC 2.A.66.1) family.</text>
</comment>
<feature type="transmembrane region" description="Helical" evidence="6">
    <location>
        <begin position="654"/>
        <end position="673"/>
    </location>
</feature>
<reference evidence="10 11" key="1">
    <citation type="journal article" date="2024" name="Nat. Commun.">
        <title>Phylogenomics reveals the evolutionary origins of lichenization in chlorophyte algae.</title>
        <authorList>
            <person name="Puginier C."/>
            <person name="Libourel C."/>
            <person name="Otte J."/>
            <person name="Skaloud P."/>
            <person name="Haon M."/>
            <person name="Grisel S."/>
            <person name="Petersen M."/>
            <person name="Berrin J.G."/>
            <person name="Delaux P.M."/>
            <person name="Dal Grande F."/>
            <person name="Keller J."/>
        </authorList>
    </citation>
    <scope>NUCLEOTIDE SEQUENCE [LARGE SCALE GENOMIC DNA]</scope>
    <source>
        <strain evidence="10 11">SAG 245.80</strain>
    </source>
</reference>
<dbReference type="AlphaFoldDB" id="A0AAW1RYY1"/>
<feature type="transmembrane region" description="Helical" evidence="6">
    <location>
        <begin position="1050"/>
        <end position="1067"/>
    </location>
</feature>
<feature type="transmembrane region" description="Helical" evidence="6">
    <location>
        <begin position="499"/>
        <end position="522"/>
    </location>
</feature>
<dbReference type="GO" id="GO:0015297">
    <property type="term" value="F:antiporter activity"/>
    <property type="evidence" value="ECO:0007669"/>
    <property type="project" value="InterPro"/>
</dbReference>
<proteinExistence type="inferred from homology"/>
<dbReference type="CDD" id="cd13132">
    <property type="entry name" value="MATE_eukaryotic"/>
    <property type="match status" value="1"/>
</dbReference>
<evidence type="ECO:0000313" key="10">
    <source>
        <dbReference type="EMBL" id="KAK9838548.1"/>
    </source>
</evidence>
<dbReference type="GO" id="GO:0016020">
    <property type="term" value="C:membrane"/>
    <property type="evidence" value="ECO:0007669"/>
    <property type="project" value="UniProtKB-SubCell"/>
</dbReference>
<keyword evidence="4 6" id="KW-1133">Transmembrane helix</keyword>
<dbReference type="InterPro" id="IPR002528">
    <property type="entry name" value="MATE_fam"/>
</dbReference>
<feature type="transmembrane region" description="Helical" evidence="6">
    <location>
        <begin position="763"/>
        <end position="780"/>
    </location>
</feature>
<dbReference type="InterPro" id="IPR045069">
    <property type="entry name" value="MATE_euk"/>
</dbReference>
<feature type="transmembrane region" description="Helical" evidence="6">
    <location>
        <begin position="990"/>
        <end position="1010"/>
    </location>
</feature>
<evidence type="ECO:0000256" key="4">
    <source>
        <dbReference type="ARBA" id="ARBA00022989"/>
    </source>
</evidence>
<feature type="transmembrane region" description="Helical" evidence="6">
    <location>
        <begin position="679"/>
        <end position="702"/>
    </location>
</feature>
<dbReference type="GO" id="GO:0042910">
    <property type="term" value="F:xenobiotic transmembrane transporter activity"/>
    <property type="evidence" value="ECO:0007669"/>
    <property type="project" value="InterPro"/>
</dbReference>
<accession>A0AAW1RYY1</accession>
<evidence type="ECO:0000256" key="1">
    <source>
        <dbReference type="ARBA" id="ARBA00004141"/>
    </source>
</evidence>
<keyword evidence="5 6" id="KW-0472">Membrane</keyword>
<feature type="transmembrane region" description="Helical" evidence="6">
    <location>
        <begin position="792"/>
        <end position="814"/>
    </location>
</feature>
<keyword evidence="11" id="KW-1185">Reference proteome</keyword>
<dbReference type="EMBL" id="JALJOU010000018">
    <property type="protein sequence ID" value="KAK9838548.1"/>
    <property type="molecule type" value="Genomic_DNA"/>
</dbReference>
<comment type="caution">
    <text evidence="10">The sequence shown here is derived from an EMBL/GenBank/DDBJ whole genome shotgun (WGS) entry which is preliminary data.</text>
</comment>
<evidence type="ECO:0000256" key="6">
    <source>
        <dbReference type="RuleBase" id="RU004914"/>
    </source>
</evidence>